<dbReference type="GO" id="GO:0005524">
    <property type="term" value="F:ATP binding"/>
    <property type="evidence" value="ECO:0007669"/>
    <property type="project" value="UniProtKB-KW"/>
</dbReference>
<evidence type="ECO:0000256" key="2">
    <source>
        <dbReference type="ARBA" id="ARBA00022598"/>
    </source>
</evidence>
<dbReference type="InterPro" id="IPR016185">
    <property type="entry name" value="PreATP-grasp_dom_sf"/>
</dbReference>
<protein>
    <recommendedName>
        <fullName evidence="1">biotin carboxylase</fullName>
        <ecNumber evidence="1">6.3.4.14</ecNumber>
    </recommendedName>
</protein>
<dbReference type="PANTHER" id="PTHR18866">
    <property type="entry name" value="CARBOXYLASE:PYRUVATE/ACETYL-COA/PROPIONYL-COA CARBOXYLASE"/>
    <property type="match status" value="1"/>
</dbReference>
<keyword evidence="5" id="KW-0092">Biotin</keyword>
<feature type="domain" description="Biotin carboxylation" evidence="6">
    <location>
        <begin position="1"/>
        <end position="91"/>
    </location>
</feature>
<dbReference type="SUPFAM" id="SSF52440">
    <property type="entry name" value="PreATP-grasp domain"/>
    <property type="match status" value="1"/>
</dbReference>
<dbReference type="RefSeq" id="WP_263654420.1">
    <property type="nucleotide sequence ID" value="NZ_CP050124.1"/>
</dbReference>
<dbReference type="Proteomes" id="UP000502345">
    <property type="component" value="Chromosome"/>
</dbReference>
<dbReference type="PANTHER" id="PTHR18866:SF33">
    <property type="entry name" value="METHYLCROTONOYL-COA CARBOXYLASE SUBUNIT ALPHA, MITOCHONDRIAL-RELATED"/>
    <property type="match status" value="1"/>
</dbReference>
<keyword evidence="2" id="KW-0436">Ligase</keyword>
<gene>
    <name evidence="7" type="ORF">G9444_1337</name>
</gene>
<sequence>MTRLLIANRGEIVTRIARTARRLGMSVVTISSPVDSHAQWHRLADHTVLLDGDIPSESYTNSDQIIAARAGRGLRRRAPGLRISLRRLRFR</sequence>
<reference evidence="7 8" key="1">
    <citation type="submission" date="2020-03" db="EMBL/GenBank/DDBJ databases">
        <title>Screen low temperature-resistant strains for efficient degradation of petroleum hydrocarbons under the low temperature.</title>
        <authorList>
            <person name="Wang Y."/>
            <person name="Chen J."/>
        </authorList>
    </citation>
    <scope>NUCLEOTIDE SEQUENCE [LARGE SCALE GENOMIC DNA]</scope>
    <source>
        <strain evidence="7 8">KB1</strain>
    </source>
</reference>
<dbReference type="PROSITE" id="PS50979">
    <property type="entry name" value="BC"/>
    <property type="match status" value="1"/>
</dbReference>
<proteinExistence type="predicted"/>
<evidence type="ECO:0000313" key="7">
    <source>
        <dbReference type="EMBL" id="QIP38581.1"/>
    </source>
</evidence>
<dbReference type="EC" id="6.3.4.14" evidence="1"/>
<evidence type="ECO:0000256" key="5">
    <source>
        <dbReference type="ARBA" id="ARBA00023267"/>
    </source>
</evidence>
<evidence type="ECO:0000256" key="1">
    <source>
        <dbReference type="ARBA" id="ARBA00013263"/>
    </source>
</evidence>
<dbReference type="InterPro" id="IPR011764">
    <property type="entry name" value="Biotin_carboxylation_dom"/>
</dbReference>
<evidence type="ECO:0000256" key="3">
    <source>
        <dbReference type="ARBA" id="ARBA00022741"/>
    </source>
</evidence>
<dbReference type="Gene3D" id="3.40.50.20">
    <property type="match status" value="1"/>
</dbReference>
<dbReference type="Pfam" id="PF00289">
    <property type="entry name" value="Biotin_carb_N"/>
    <property type="match status" value="1"/>
</dbReference>
<evidence type="ECO:0000259" key="6">
    <source>
        <dbReference type="PROSITE" id="PS50979"/>
    </source>
</evidence>
<dbReference type="InterPro" id="IPR050856">
    <property type="entry name" value="Biotin_carboxylase_complex"/>
</dbReference>
<keyword evidence="4" id="KW-0067">ATP-binding</keyword>
<evidence type="ECO:0000256" key="4">
    <source>
        <dbReference type="ARBA" id="ARBA00022840"/>
    </source>
</evidence>
<dbReference type="AlphaFoldDB" id="A0A6G9CPK8"/>
<organism evidence="7 8">
    <name type="scientific">Rhodococcus erythropolis</name>
    <name type="common">Arthrobacter picolinophilus</name>
    <dbReference type="NCBI Taxonomy" id="1833"/>
    <lineage>
        <taxon>Bacteria</taxon>
        <taxon>Bacillati</taxon>
        <taxon>Actinomycetota</taxon>
        <taxon>Actinomycetes</taxon>
        <taxon>Mycobacteriales</taxon>
        <taxon>Nocardiaceae</taxon>
        <taxon>Rhodococcus</taxon>
        <taxon>Rhodococcus erythropolis group</taxon>
    </lineage>
</organism>
<evidence type="ECO:0000313" key="8">
    <source>
        <dbReference type="Proteomes" id="UP000502345"/>
    </source>
</evidence>
<dbReference type="GO" id="GO:0004075">
    <property type="term" value="F:biotin carboxylase activity"/>
    <property type="evidence" value="ECO:0007669"/>
    <property type="project" value="UniProtKB-EC"/>
</dbReference>
<name>A0A6G9CPK8_RHOER</name>
<dbReference type="EMBL" id="CP050124">
    <property type="protein sequence ID" value="QIP38581.1"/>
    <property type="molecule type" value="Genomic_DNA"/>
</dbReference>
<dbReference type="InterPro" id="IPR005481">
    <property type="entry name" value="BC-like_N"/>
</dbReference>
<keyword evidence="3" id="KW-0547">Nucleotide-binding</keyword>
<accession>A0A6G9CPK8</accession>